<dbReference type="InterPro" id="IPR020828">
    <property type="entry name" value="GlycerAld_3-P_DH_NAD(P)-bd"/>
</dbReference>
<evidence type="ECO:0000313" key="10">
    <source>
        <dbReference type="Proteomes" id="UP000029444"/>
    </source>
</evidence>
<dbReference type="GO" id="GO:0016620">
    <property type="term" value="F:oxidoreductase activity, acting on the aldehyde or oxo group of donors, NAD or NADP as acceptor"/>
    <property type="evidence" value="ECO:0007669"/>
    <property type="project" value="InterPro"/>
</dbReference>
<name>A0A095SNH3_9GAMM</name>
<evidence type="ECO:0000256" key="5">
    <source>
        <dbReference type="PIRSR" id="PIRSR000149-3"/>
    </source>
</evidence>
<feature type="binding site" evidence="5">
    <location>
        <position position="35"/>
    </location>
    <ligand>
        <name>NAD(+)</name>
        <dbReference type="ChEBI" id="CHEBI:57540"/>
    </ligand>
</feature>
<keyword evidence="2" id="KW-0560">Oxidoreductase</keyword>
<comment type="caution">
    <text evidence="9">The sequence shown here is derived from an EMBL/GenBank/DDBJ whole genome shotgun (WGS) entry which is preliminary data.</text>
</comment>
<dbReference type="PRINTS" id="PR00078">
    <property type="entry name" value="G3PDHDRGNASE"/>
</dbReference>
<feature type="binding site" evidence="5">
    <location>
        <begin position="11"/>
        <end position="12"/>
    </location>
    <ligand>
        <name>NAD(+)</name>
        <dbReference type="ChEBI" id="CHEBI:57540"/>
    </ligand>
</feature>
<proteinExistence type="inferred from homology"/>
<evidence type="ECO:0000259" key="8">
    <source>
        <dbReference type="SMART" id="SM00846"/>
    </source>
</evidence>
<protein>
    <submittedName>
        <fullName evidence="9">Glyceraldehyde-3-phosphate dehydrogenase</fullName>
    </submittedName>
</protein>
<dbReference type="InterPro" id="IPR020831">
    <property type="entry name" value="GlycerAld/Erythrose_P_DH"/>
</dbReference>
<dbReference type="PIRSF" id="PIRSF000149">
    <property type="entry name" value="GAP_DH"/>
    <property type="match status" value="1"/>
</dbReference>
<dbReference type="Gene3D" id="3.30.360.10">
    <property type="entry name" value="Dihydrodipicolinate Reductase, domain 2"/>
    <property type="match status" value="1"/>
</dbReference>
<dbReference type="OrthoDB" id="9803304at2"/>
<feature type="binding site" evidence="4">
    <location>
        <begin position="152"/>
        <end position="154"/>
    </location>
    <ligand>
        <name>D-glyceraldehyde 3-phosphate</name>
        <dbReference type="ChEBI" id="CHEBI:59776"/>
    </ligand>
</feature>
<evidence type="ECO:0000256" key="7">
    <source>
        <dbReference type="RuleBase" id="RU000397"/>
    </source>
</evidence>
<dbReference type="SUPFAM" id="SSF55347">
    <property type="entry name" value="Glyceraldehyde-3-phosphate dehydrogenase-like, C-terminal domain"/>
    <property type="match status" value="1"/>
</dbReference>
<feature type="domain" description="Glyceraldehyde 3-phosphate dehydrogenase NAD(P) binding" evidence="8">
    <location>
        <begin position="2"/>
        <end position="153"/>
    </location>
</feature>
<dbReference type="Pfam" id="PF00044">
    <property type="entry name" value="Gp_dh_N"/>
    <property type="match status" value="1"/>
</dbReference>
<dbReference type="PANTHER" id="PTHR43148">
    <property type="entry name" value="GLYCERALDEHYDE-3-PHOSPHATE DEHYDROGENASE 2"/>
    <property type="match status" value="1"/>
</dbReference>
<dbReference type="GO" id="GO:0051287">
    <property type="term" value="F:NAD binding"/>
    <property type="evidence" value="ECO:0007669"/>
    <property type="project" value="InterPro"/>
</dbReference>
<feature type="binding site" evidence="4">
    <location>
        <position position="234"/>
    </location>
    <ligand>
        <name>D-glyceraldehyde 3-phosphate</name>
        <dbReference type="ChEBI" id="CHEBI:59776"/>
    </ligand>
</feature>
<dbReference type="EMBL" id="ARXV01000002">
    <property type="protein sequence ID" value="KGD66092.1"/>
    <property type="molecule type" value="Genomic_DNA"/>
</dbReference>
<dbReference type="CDD" id="cd18126">
    <property type="entry name" value="GAPDH_I_C"/>
    <property type="match status" value="1"/>
</dbReference>
<dbReference type="Pfam" id="PF02800">
    <property type="entry name" value="Gp_dh_C"/>
    <property type="match status" value="1"/>
</dbReference>
<dbReference type="AlphaFoldDB" id="A0A095SNH3"/>
<keyword evidence="5" id="KW-0520">NAD</keyword>
<dbReference type="InterPro" id="IPR020829">
    <property type="entry name" value="GlycerAld_3-P_DH_cat"/>
</dbReference>
<comment type="similarity">
    <text evidence="7">Belongs to the glyceraldehyde-3-phosphate dehydrogenase family.</text>
</comment>
<evidence type="ECO:0000256" key="1">
    <source>
        <dbReference type="ARBA" id="ARBA00011881"/>
    </source>
</evidence>
<dbReference type="SMART" id="SM00846">
    <property type="entry name" value="Gp_dh_N"/>
    <property type="match status" value="1"/>
</dbReference>
<dbReference type="RefSeq" id="WP_035230278.1">
    <property type="nucleotide sequence ID" value="NZ_ARXV01000002.1"/>
</dbReference>
<dbReference type="eggNOG" id="COG0057">
    <property type="taxonomic scope" value="Bacteria"/>
</dbReference>
<dbReference type="PATRIC" id="fig|1177154.3.peg.574"/>
<sequence length="331" mass="35418">MKRFAINGAGRIGRLVIREYLRRMPENLQLVALNDLTDCETLAYLLKYDSVHGRLAAPVETSGDQLSVSGVSIPIYHQPDPGQLPWSDLAVDWVLEATGVFRKRNDAAKHLAAGAGRVLISAPSESADLTIIYGVNQGAFNPEQHQIISSGSCTTNSLVPPLAVLLEAWGIETASATTIHAYTSSQGLVDVASRKRIRGRAAALNLVPTSTGADKVVAAVLPDLAGKFSALAVRAPIADGGLTDITVRLQHAVTVDEVNQCLLGACGNALKGVMDFTLQEWVSSDIVGNAHSAIVHGLSTRVIGDRTVKLQVWYDNEYAYACRLLDLLETL</sequence>
<dbReference type="InterPro" id="IPR036291">
    <property type="entry name" value="NAD(P)-bd_dom_sf"/>
</dbReference>
<comment type="subunit">
    <text evidence="1">Homotetramer.</text>
</comment>
<dbReference type="FunFam" id="3.40.50.720:FF:000001">
    <property type="entry name" value="Glyceraldehyde-3-phosphate dehydrogenase"/>
    <property type="match status" value="1"/>
</dbReference>
<evidence type="ECO:0000256" key="2">
    <source>
        <dbReference type="ARBA" id="ARBA00023002"/>
    </source>
</evidence>
<feature type="binding site" evidence="5">
    <location>
        <position position="316"/>
    </location>
    <ligand>
        <name>NAD(+)</name>
        <dbReference type="ChEBI" id="CHEBI:57540"/>
    </ligand>
</feature>
<evidence type="ECO:0000256" key="3">
    <source>
        <dbReference type="PIRSR" id="PIRSR000149-1"/>
    </source>
</evidence>
<evidence type="ECO:0000256" key="4">
    <source>
        <dbReference type="PIRSR" id="PIRSR000149-2"/>
    </source>
</evidence>
<keyword evidence="10" id="KW-1185">Reference proteome</keyword>
<feature type="site" description="Activates thiol group during catalysis" evidence="6">
    <location>
        <position position="180"/>
    </location>
</feature>
<evidence type="ECO:0000256" key="6">
    <source>
        <dbReference type="PIRSR" id="PIRSR000149-4"/>
    </source>
</evidence>
<dbReference type="Gene3D" id="3.40.50.720">
    <property type="entry name" value="NAD(P)-binding Rossmann-like Domain"/>
    <property type="match status" value="1"/>
</dbReference>
<accession>A0A095SNH3</accession>
<feature type="binding site" evidence="5">
    <location>
        <position position="121"/>
    </location>
    <ligand>
        <name>NAD(+)</name>
        <dbReference type="ChEBI" id="CHEBI:57540"/>
    </ligand>
</feature>
<dbReference type="CDD" id="cd05214">
    <property type="entry name" value="GAPDH_I_N"/>
    <property type="match status" value="1"/>
</dbReference>
<dbReference type="SUPFAM" id="SSF51735">
    <property type="entry name" value="NAD(P)-binding Rossmann-fold domains"/>
    <property type="match status" value="1"/>
</dbReference>
<organism evidence="9 10">
    <name type="scientific">Alcanivorax nanhaiticus</name>
    <dbReference type="NCBI Taxonomy" id="1177154"/>
    <lineage>
        <taxon>Bacteria</taxon>
        <taxon>Pseudomonadati</taxon>
        <taxon>Pseudomonadota</taxon>
        <taxon>Gammaproteobacteria</taxon>
        <taxon>Oceanospirillales</taxon>
        <taxon>Alcanivoracaceae</taxon>
        <taxon>Alcanivorax</taxon>
    </lineage>
</organism>
<keyword evidence="5" id="KW-0547">Nucleotide-binding</keyword>
<dbReference type="STRING" id="1177154.Y5S_00564"/>
<feature type="binding site" evidence="4">
    <location>
        <begin position="211"/>
        <end position="212"/>
    </location>
    <ligand>
        <name>D-glyceraldehyde 3-phosphate</name>
        <dbReference type="ChEBI" id="CHEBI:59776"/>
    </ligand>
</feature>
<evidence type="ECO:0000313" key="9">
    <source>
        <dbReference type="EMBL" id="KGD66092.1"/>
    </source>
</evidence>
<feature type="active site" description="Nucleophile" evidence="3">
    <location>
        <position position="153"/>
    </location>
</feature>
<feature type="binding site" evidence="4">
    <location>
        <position position="183"/>
    </location>
    <ligand>
        <name>D-glyceraldehyde 3-phosphate</name>
        <dbReference type="ChEBI" id="CHEBI:59776"/>
    </ligand>
</feature>
<reference evidence="9 10" key="1">
    <citation type="submission" date="2012-09" db="EMBL/GenBank/DDBJ databases">
        <title>Genome Sequence of alkane-degrading Bacterium Alcanivorax sp. 19-m-6.</title>
        <authorList>
            <person name="Lai Q."/>
            <person name="Shao Z."/>
        </authorList>
    </citation>
    <scope>NUCLEOTIDE SEQUENCE [LARGE SCALE GENOMIC DNA]</scope>
    <source>
        <strain evidence="9 10">19-m-6</strain>
    </source>
</reference>
<gene>
    <name evidence="9" type="ORF">Y5S_00564</name>
</gene>
<dbReference type="Proteomes" id="UP000029444">
    <property type="component" value="Unassembled WGS sequence"/>
</dbReference>